<evidence type="ECO:0000256" key="1">
    <source>
        <dbReference type="SAM" id="MobiDB-lite"/>
    </source>
</evidence>
<reference evidence="2" key="1">
    <citation type="submission" date="2020-02" db="EMBL/GenBank/DDBJ databases">
        <authorList>
            <person name="Meier V. D."/>
        </authorList>
    </citation>
    <scope>NUCLEOTIDE SEQUENCE</scope>
    <source>
        <strain evidence="2">AVDCRST_MAG35</strain>
    </source>
</reference>
<feature type="compositionally biased region" description="Basic and acidic residues" evidence="1">
    <location>
        <begin position="73"/>
        <end position="91"/>
    </location>
</feature>
<feature type="compositionally biased region" description="Gly residues" evidence="1">
    <location>
        <begin position="11"/>
        <end position="20"/>
    </location>
</feature>
<protein>
    <submittedName>
        <fullName evidence="2">ATP-dependent Clp protease adaptor protein ClpS</fullName>
    </submittedName>
</protein>
<gene>
    <name evidence="2" type="ORF">AVDCRST_MAG35-3110</name>
</gene>
<proteinExistence type="predicted"/>
<feature type="compositionally biased region" description="Low complexity" evidence="1">
    <location>
        <begin position="1"/>
        <end position="10"/>
    </location>
</feature>
<name>A0A6J4QJ39_9ACTN</name>
<keyword evidence="2" id="KW-0378">Hydrolase</keyword>
<feature type="compositionally biased region" description="Basic residues" evidence="1">
    <location>
        <begin position="62"/>
        <end position="72"/>
    </location>
</feature>
<dbReference type="GO" id="GO:0008233">
    <property type="term" value="F:peptidase activity"/>
    <property type="evidence" value="ECO:0007669"/>
    <property type="project" value="UniProtKB-KW"/>
</dbReference>
<dbReference type="EMBL" id="CADCUY010000592">
    <property type="protein sequence ID" value="CAA9438664.1"/>
    <property type="molecule type" value="Genomic_DNA"/>
</dbReference>
<feature type="compositionally biased region" description="Basic and acidic residues" evidence="1">
    <location>
        <begin position="29"/>
        <end position="48"/>
    </location>
</feature>
<organism evidence="2">
    <name type="scientific">uncultured Quadrisphaera sp</name>
    <dbReference type="NCBI Taxonomy" id="904978"/>
    <lineage>
        <taxon>Bacteria</taxon>
        <taxon>Bacillati</taxon>
        <taxon>Actinomycetota</taxon>
        <taxon>Actinomycetes</taxon>
        <taxon>Kineosporiales</taxon>
        <taxon>Kineosporiaceae</taxon>
        <taxon>Quadrisphaera</taxon>
        <taxon>environmental samples</taxon>
    </lineage>
</organism>
<dbReference type="AlphaFoldDB" id="A0A6J4QJ39"/>
<feature type="non-terminal residue" evidence="2">
    <location>
        <position position="109"/>
    </location>
</feature>
<keyword evidence="2" id="KW-0645">Protease</keyword>
<evidence type="ECO:0000313" key="2">
    <source>
        <dbReference type="EMBL" id="CAA9438664.1"/>
    </source>
</evidence>
<accession>A0A6J4QJ39</accession>
<dbReference type="GO" id="GO:0006508">
    <property type="term" value="P:proteolysis"/>
    <property type="evidence" value="ECO:0007669"/>
    <property type="project" value="UniProtKB-KW"/>
</dbReference>
<sequence length="109" mass="11622">EGRGSAVARHGVGGAGGGAGAHPRARPAGGDRRPVGHDRLERPGEPHVLRRLRLPQPLRLPRGARRAAHARRPREGQGRGLDGHPRGDGARHRGHARLRALGHLPQGRL</sequence>
<feature type="non-terminal residue" evidence="2">
    <location>
        <position position="1"/>
    </location>
</feature>
<feature type="region of interest" description="Disordered" evidence="1">
    <location>
        <begin position="1"/>
        <end position="109"/>
    </location>
</feature>